<keyword evidence="4" id="KW-0676">Redox-active center</keyword>
<dbReference type="InterPro" id="IPR017937">
    <property type="entry name" value="Thioredoxin_CS"/>
</dbReference>
<dbReference type="Proteomes" id="UP000664654">
    <property type="component" value="Unassembled WGS sequence"/>
</dbReference>
<keyword evidence="3" id="KW-1015">Disulfide bond</keyword>
<comment type="caution">
    <text evidence="6">The sequence shown here is derived from an EMBL/GenBank/DDBJ whole genome shotgun (WGS) entry which is preliminary data.</text>
</comment>
<dbReference type="InterPro" id="IPR013766">
    <property type="entry name" value="Thioredoxin_domain"/>
</dbReference>
<dbReference type="SUPFAM" id="SSF52833">
    <property type="entry name" value="Thioredoxin-like"/>
    <property type="match status" value="1"/>
</dbReference>
<evidence type="ECO:0000256" key="1">
    <source>
        <dbReference type="ARBA" id="ARBA00004196"/>
    </source>
</evidence>
<dbReference type="RefSeq" id="WP_206572526.1">
    <property type="nucleotide sequence ID" value="NZ_JAFKCV010000002.1"/>
</dbReference>
<dbReference type="PANTHER" id="PTHR42852">
    <property type="entry name" value="THIOL:DISULFIDE INTERCHANGE PROTEIN DSBE"/>
    <property type="match status" value="1"/>
</dbReference>
<dbReference type="GO" id="GO:0030313">
    <property type="term" value="C:cell envelope"/>
    <property type="evidence" value="ECO:0007669"/>
    <property type="project" value="UniProtKB-SubCell"/>
</dbReference>
<dbReference type="InterPro" id="IPR036249">
    <property type="entry name" value="Thioredoxin-like_sf"/>
</dbReference>
<organism evidence="6 7">
    <name type="scientific">Bowmanella dokdonensis</name>
    <dbReference type="NCBI Taxonomy" id="751969"/>
    <lineage>
        <taxon>Bacteria</taxon>
        <taxon>Pseudomonadati</taxon>
        <taxon>Pseudomonadota</taxon>
        <taxon>Gammaproteobacteria</taxon>
        <taxon>Alteromonadales</taxon>
        <taxon>Alteromonadaceae</taxon>
        <taxon>Bowmanella</taxon>
    </lineage>
</organism>
<dbReference type="PANTHER" id="PTHR42852:SF6">
    <property type="entry name" value="THIOL:DISULFIDE INTERCHANGE PROTEIN DSBE"/>
    <property type="match status" value="1"/>
</dbReference>
<reference evidence="6" key="1">
    <citation type="submission" date="2021-03" db="EMBL/GenBank/DDBJ databases">
        <title>novel species isolated from a fishpond in China.</title>
        <authorList>
            <person name="Lu H."/>
            <person name="Cai Z."/>
        </authorList>
    </citation>
    <scope>NUCLEOTIDE SEQUENCE</scope>
    <source>
        <strain evidence="6">JCM 30855</strain>
    </source>
</reference>
<evidence type="ECO:0000256" key="2">
    <source>
        <dbReference type="ARBA" id="ARBA00022748"/>
    </source>
</evidence>
<dbReference type="Gene3D" id="3.40.30.10">
    <property type="entry name" value="Glutaredoxin"/>
    <property type="match status" value="1"/>
</dbReference>
<evidence type="ECO:0000313" key="7">
    <source>
        <dbReference type="Proteomes" id="UP000664654"/>
    </source>
</evidence>
<name>A0A939DMB2_9ALTE</name>
<accession>A0A939DMB2</accession>
<gene>
    <name evidence="6" type="ORF">J0A66_04130</name>
</gene>
<keyword evidence="7" id="KW-1185">Reference proteome</keyword>
<protein>
    <submittedName>
        <fullName evidence="6">TlpA family protein disulfide reductase</fullName>
    </submittedName>
</protein>
<dbReference type="Pfam" id="PF00578">
    <property type="entry name" value="AhpC-TSA"/>
    <property type="match status" value="1"/>
</dbReference>
<proteinExistence type="predicted"/>
<dbReference type="PROSITE" id="PS00194">
    <property type="entry name" value="THIOREDOXIN_1"/>
    <property type="match status" value="1"/>
</dbReference>
<dbReference type="PROSITE" id="PS51352">
    <property type="entry name" value="THIOREDOXIN_2"/>
    <property type="match status" value="1"/>
</dbReference>
<dbReference type="InterPro" id="IPR050553">
    <property type="entry name" value="Thioredoxin_ResA/DsbE_sf"/>
</dbReference>
<dbReference type="AlphaFoldDB" id="A0A939DMB2"/>
<dbReference type="GO" id="GO:0016209">
    <property type="term" value="F:antioxidant activity"/>
    <property type="evidence" value="ECO:0007669"/>
    <property type="project" value="InterPro"/>
</dbReference>
<evidence type="ECO:0000313" key="6">
    <source>
        <dbReference type="EMBL" id="MBN7824411.1"/>
    </source>
</evidence>
<comment type="subcellular location">
    <subcellularLocation>
        <location evidence="1">Cell envelope</location>
    </subcellularLocation>
</comment>
<dbReference type="EMBL" id="JAFKCV010000002">
    <property type="protein sequence ID" value="MBN7824411.1"/>
    <property type="molecule type" value="Genomic_DNA"/>
</dbReference>
<evidence type="ECO:0000259" key="5">
    <source>
        <dbReference type="PROSITE" id="PS51352"/>
    </source>
</evidence>
<sequence length="156" mass="17339">MLQKAILVIGGLVALVTGLVAYHWSEPDFSTLDGEAVSWSELQGQVVVINFFAEWCAPCLRELPELNRFAGMIEGQNVRLFGASFDQVNNDELSKLKEKYQIGFDLILSQPPARLPLERPNALPATFIIGPDGRVLRQLMGEQHADSLLDTVLEFL</sequence>
<dbReference type="InterPro" id="IPR000866">
    <property type="entry name" value="AhpC/TSA"/>
</dbReference>
<evidence type="ECO:0000256" key="3">
    <source>
        <dbReference type="ARBA" id="ARBA00023157"/>
    </source>
</evidence>
<evidence type="ECO:0000256" key="4">
    <source>
        <dbReference type="ARBA" id="ARBA00023284"/>
    </source>
</evidence>
<keyword evidence="2" id="KW-0201">Cytochrome c-type biogenesis</keyword>
<dbReference type="GO" id="GO:0015036">
    <property type="term" value="F:disulfide oxidoreductase activity"/>
    <property type="evidence" value="ECO:0007669"/>
    <property type="project" value="UniProtKB-ARBA"/>
</dbReference>
<dbReference type="CDD" id="cd02966">
    <property type="entry name" value="TlpA_like_family"/>
    <property type="match status" value="1"/>
</dbReference>
<feature type="domain" description="Thioredoxin" evidence="5">
    <location>
        <begin position="15"/>
        <end position="156"/>
    </location>
</feature>
<dbReference type="GO" id="GO:0017004">
    <property type="term" value="P:cytochrome complex assembly"/>
    <property type="evidence" value="ECO:0007669"/>
    <property type="project" value="UniProtKB-KW"/>
</dbReference>